<keyword evidence="2" id="KW-0732">Signal</keyword>
<dbReference type="Proteomes" id="UP000267029">
    <property type="component" value="Unassembled WGS sequence"/>
</dbReference>
<organism evidence="3 4">
    <name type="scientific">Mesocestoides corti</name>
    <name type="common">Flatworm</name>
    <dbReference type="NCBI Taxonomy" id="53468"/>
    <lineage>
        <taxon>Eukaryota</taxon>
        <taxon>Metazoa</taxon>
        <taxon>Spiralia</taxon>
        <taxon>Lophotrochozoa</taxon>
        <taxon>Platyhelminthes</taxon>
        <taxon>Cestoda</taxon>
        <taxon>Eucestoda</taxon>
        <taxon>Cyclophyllidea</taxon>
        <taxon>Mesocestoididae</taxon>
        <taxon>Mesocestoides</taxon>
    </lineage>
</organism>
<dbReference type="AlphaFoldDB" id="A0A0R3UBZ6"/>
<keyword evidence="4" id="KW-1185">Reference proteome</keyword>
<gene>
    <name evidence="3" type="ORF">MCOS_LOCUS4445</name>
</gene>
<name>A0A0R3UBZ6_MESCO</name>
<feature type="compositionally biased region" description="Pro residues" evidence="1">
    <location>
        <begin position="103"/>
        <end position="120"/>
    </location>
</feature>
<evidence type="ECO:0000313" key="4">
    <source>
        <dbReference type="Proteomes" id="UP000267029"/>
    </source>
</evidence>
<evidence type="ECO:0000256" key="2">
    <source>
        <dbReference type="SAM" id="SignalP"/>
    </source>
</evidence>
<feature type="chain" id="PRO_5030017484" evidence="2">
    <location>
        <begin position="29"/>
        <end position="120"/>
    </location>
</feature>
<dbReference type="EMBL" id="UXSR01001663">
    <property type="protein sequence ID" value="VDD78442.1"/>
    <property type="molecule type" value="Genomic_DNA"/>
</dbReference>
<proteinExistence type="predicted"/>
<sequence length="120" mass="12875">MPTCKVSRLLEVSVVVVLLANSFRATSASMDEVKAASAILTLSHERNMKEPRSSDPGKLIKVYDLTNQSEIVDGVGCGVCLFSLPLCLARFALASTNDKRRPPPPPPPPPPPHPPHIVAL</sequence>
<protein>
    <submittedName>
        <fullName evidence="3">Uncharacterized protein</fullName>
    </submittedName>
</protein>
<reference evidence="3 4" key="1">
    <citation type="submission" date="2018-10" db="EMBL/GenBank/DDBJ databases">
        <authorList>
            <consortium name="Pathogen Informatics"/>
        </authorList>
    </citation>
    <scope>NUCLEOTIDE SEQUENCE [LARGE SCALE GENOMIC DNA]</scope>
</reference>
<accession>A0A0R3UBZ6</accession>
<evidence type="ECO:0000256" key="1">
    <source>
        <dbReference type="SAM" id="MobiDB-lite"/>
    </source>
</evidence>
<evidence type="ECO:0000313" key="3">
    <source>
        <dbReference type="EMBL" id="VDD78442.1"/>
    </source>
</evidence>
<feature type="region of interest" description="Disordered" evidence="1">
    <location>
        <begin position="96"/>
        <end position="120"/>
    </location>
</feature>
<feature type="signal peptide" evidence="2">
    <location>
        <begin position="1"/>
        <end position="28"/>
    </location>
</feature>